<name>A0A5B8M3X1_9MICO</name>
<organism evidence="6 7">
    <name type="scientific">Humibacter ginsenosidimutans</name>
    <dbReference type="NCBI Taxonomy" id="2599293"/>
    <lineage>
        <taxon>Bacteria</taxon>
        <taxon>Bacillati</taxon>
        <taxon>Actinomycetota</taxon>
        <taxon>Actinomycetes</taxon>
        <taxon>Micrococcales</taxon>
        <taxon>Microbacteriaceae</taxon>
        <taxon>Humibacter</taxon>
    </lineage>
</organism>
<dbReference type="KEGG" id="huw:FPZ11_11530"/>
<protein>
    <submittedName>
        <fullName evidence="6">TetR/AcrR family transcriptional regulator</fullName>
    </submittedName>
</protein>
<dbReference type="GO" id="GO:0003700">
    <property type="term" value="F:DNA-binding transcription factor activity"/>
    <property type="evidence" value="ECO:0007669"/>
    <property type="project" value="TreeGrafter"/>
</dbReference>
<evidence type="ECO:0000256" key="1">
    <source>
        <dbReference type="ARBA" id="ARBA00023015"/>
    </source>
</evidence>
<dbReference type="PRINTS" id="PR00455">
    <property type="entry name" value="HTHTETR"/>
</dbReference>
<dbReference type="PANTHER" id="PTHR30055">
    <property type="entry name" value="HTH-TYPE TRANSCRIPTIONAL REGULATOR RUTR"/>
    <property type="match status" value="1"/>
</dbReference>
<evidence type="ECO:0000256" key="2">
    <source>
        <dbReference type="ARBA" id="ARBA00023125"/>
    </source>
</evidence>
<evidence type="ECO:0000256" key="4">
    <source>
        <dbReference type="PROSITE-ProRule" id="PRU00335"/>
    </source>
</evidence>
<dbReference type="InterPro" id="IPR049445">
    <property type="entry name" value="TetR_SbtR-like_C"/>
</dbReference>
<dbReference type="GO" id="GO:0000976">
    <property type="term" value="F:transcription cis-regulatory region binding"/>
    <property type="evidence" value="ECO:0007669"/>
    <property type="project" value="TreeGrafter"/>
</dbReference>
<sequence length="191" mass="20476">MGTATATASRPMRADAQRNYDRIVQVASDAFAERGVLTSLDDIACRAGVGPGTLYRHFPTRDGLIAAALGGSLDKLAGLSESLTASDDPGAALDDWMLALAEHLRTYDNLPESIAEAFRVDDSPLRNSCRPLTNTTSVLVDRAKKAGVIRHDVDYRDLFALVSSVAWASQRRGDSDADLKRMLALATGGIR</sequence>
<dbReference type="EMBL" id="CP042305">
    <property type="protein sequence ID" value="QDZ15307.1"/>
    <property type="molecule type" value="Genomic_DNA"/>
</dbReference>
<dbReference type="Pfam" id="PF00440">
    <property type="entry name" value="TetR_N"/>
    <property type="match status" value="1"/>
</dbReference>
<dbReference type="PROSITE" id="PS50977">
    <property type="entry name" value="HTH_TETR_2"/>
    <property type="match status" value="1"/>
</dbReference>
<dbReference type="InterPro" id="IPR050109">
    <property type="entry name" value="HTH-type_TetR-like_transc_reg"/>
</dbReference>
<dbReference type="InterPro" id="IPR001647">
    <property type="entry name" value="HTH_TetR"/>
</dbReference>
<evidence type="ECO:0000313" key="7">
    <source>
        <dbReference type="Proteomes" id="UP000320216"/>
    </source>
</evidence>
<keyword evidence="2 4" id="KW-0238">DNA-binding</keyword>
<keyword evidence="7" id="KW-1185">Reference proteome</keyword>
<dbReference type="InterPro" id="IPR009057">
    <property type="entry name" value="Homeodomain-like_sf"/>
</dbReference>
<evidence type="ECO:0000256" key="3">
    <source>
        <dbReference type="ARBA" id="ARBA00023163"/>
    </source>
</evidence>
<feature type="DNA-binding region" description="H-T-H motif" evidence="4">
    <location>
        <begin position="39"/>
        <end position="58"/>
    </location>
</feature>
<dbReference type="InterPro" id="IPR036271">
    <property type="entry name" value="Tet_transcr_reg_TetR-rel_C_sf"/>
</dbReference>
<dbReference type="Gene3D" id="1.10.357.10">
    <property type="entry name" value="Tetracycline Repressor, domain 2"/>
    <property type="match status" value="1"/>
</dbReference>
<dbReference type="AlphaFoldDB" id="A0A5B8M3X1"/>
<dbReference type="SUPFAM" id="SSF48498">
    <property type="entry name" value="Tetracyclin repressor-like, C-terminal domain"/>
    <property type="match status" value="1"/>
</dbReference>
<keyword evidence="1" id="KW-0805">Transcription regulation</keyword>
<dbReference type="RefSeq" id="WP_146321057.1">
    <property type="nucleotide sequence ID" value="NZ_CP042305.1"/>
</dbReference>
<evidence type="ECO:0000259" key="5">
    <source>
        <dbReference type="PROSITE" id="PS50977"/>
    </source>
</evidence>
<feature type="domain" description="HTH tetR-type" evidence="5">
    <location>
        <begin position="17"/>
        <end position="76"/>
    </location>
</feature>
<proteinExistence type="predicted"/>
<gene>
    <name evidence="6" type="ORF">FPZ11_11530</name>
</gene>
<evidence type="ECO:0000313" key="6">
    <source>
        <dbReference type="EMBL" id="QDZ15307.1"/>
    </source>
</evidence>
<dbReference type="Pfam" id="PF21597">
    <property type="entry name" value="TetR_C_43"/>
    <property type="match status" value="1"/>
</dbReference>
<keyword evidence="3" id="KW-0804">Transcription</keyword>
<reference evidence="6 7" key="1">
    <citation type="submission" date="2019-07" db="EMBL/GenBank/DDBJ databases">
        <title>Full genome sequence of Humibacter sp. WJ7-1.</title>
        <authorList>
            <person name="Im W.-T."/>
        </authorList>
    </citation>
    <scope>NUCLEOTIDE SEQUENCE [LARGE SCALE GENOMIC DNA]</scope>
    <source>
        <strain evidence="6 7">WJ7-1</strain>
    </source>
</reference>
<dbReference type="OrthoDB" id="3192968at2"/>
<dbReference type="SUPFAM" id="SSF46689">
    <property type="entry name" value="Homeodomain-like"/>
    <property type="match status" value="1"/>
</dbReference>
<accession>A0A5B8M3X1</accession>
<dbReference type="PANTHER" id="PTHR30055:SF234">
    <property type="entry name" value="HTH-TYPE TRANSCRIPTIONAL REGULATOR BETI"/>
    <property type="match status" value="1"/>
</dbReference>
<dbReference type="Proteomes" id="UP000320216">
    <property type="component" value="Chromosome"/>
</dbReference>